<dbReference type="AlphaFoldDB" id="A0A2U2AEE0"/>
<evidence type="ECO:0000313" key="7">
    <source>
        <dbReference type="EMBL" id="PWD81028.1"/>
    </source>
</evidence>
<dbReference type="Pfam" id="PF21982">
    <property type="entry name" value="RecX_HTH1"/>
    <property type="match status" value="1"/>
</dbReference>
<dbReference type="EMBL" id="QEWQ01000004">
    <property type="protein sequence ID" value="PWD81028.1"/>
    <property type="molecule type" value="Genomic_DNA"/>
</dbReference>
<evidence type="ECO:0000256" key="5">
    <source>
        <dbReference type="SAM" id="MobiDB-lite"/>
    </source>
</evidence>
<dbReference type="PANTHER" id="PTHR33602">
    <property type="entry name" value="REGULATORY PROTEIN RECX FAMILY PROTEIN"/>
    <property type="match status" value="1"/>
</dbReference>
<keyword evidence="4" id="KW-0963">Cytoplasm</keyword>
<protein>
    <recommendedName>
        <fullName evidence="3">Regulatory protein RecX</fullName>
    </recommendedName>
</protein>
<comment type="subcellular location">
    <subcellularLocation>
        <location evidence="1">Cytoplasm</location>
    </subcellularLocation>
</comment>
<dbReference type="Gene3D" id="1.10.10.10">
    <property type="entry name" value="Winged helix-like DNA-binding domain superfamily/Winged helix DNA-binding domain"/>
    <property type="match status" value="2"/>
</dbReference>
<evidence type="ECO:0000256" key="3">
    <source>
        <dbReference type="ARBA" id="ARBA00018111"/>
    </source>
</evidence>
<proteinExistence type="inferred from homology"/>
<name>A0A2U2AEE0_9GAMM</name>
<evidence type="ECO:0000256" key="1">
    <source>
        <dbReference type="ARBA" id="ARBA00004496"/>
    </source>
</evidence>
<accession>A0A2U2AEE0</accession>
<comment type="similarity">
    <text evidence="2">Belongs to the RecX family.</text>
</comment>
<comment type="caution">
    <text evidence="7">The sequence shown here is derived from an EMBL/GenBank/DDBJ whole genome shotgun (WGS) entry which is preliminary data.</text>
</comment>
<dbReference type="InterPro" id="IPR036388">
    <property type="entry name" value="WH-like_DNA-bd_sf"/>
</dbReference>
<evidence type="ECO:0000256" key="2">
    <source>
        <dbReference type="ARBA" id="ARBA00009695"/>
    </source>
</evidence>
<organism evidence="7 8">
    <name type="scientific">Ignatzschineria ureiclastica</name>
    <dbReference type="NCBI Taxonomy" id="472582"/>
    <lineage>
        <taxon>Bacteria</taxon>
        <taxon>Pseudomonadati</taxon>
        <taxon>Pseudomonadota</taxon>
        <taxon>Gammaproteobacteria</taxon>
        <taxon>Cardiobacteriales</taxon>
        <taxon>Ignatzschineriaceae</taxon>
        <taxon>Ignatzschineria</taxon>
    </lineage>
</organism>
<feature type="domain" description="RecX first three-helical" evidence="6">
    <location>
        <begin position="137"/>
        <end position="175"/>
    </location>
</feature>
<evidence type="ECO:0000256" key="4">
    <source>
        <dbReference type="ARBA" id="ARBA00022490"/>
    </source>
</evidence>
<sequence>MPNILFPIYLRKFYNMKFVGGLGSRGDVMSKSNINDAMSSEKFAALVEEIKQRDSHRKQSRREQQQSYSRSRKDHSFIKADNAIDPQDLECIEDRDQTLKDYVLEEKAGISQEDLTAQLLAAAKREEEQAREWRYWRERAMNFLIRREHSEVELRQKLQQRQCPSALIDPIIDWLYGERYLSLERFAYSYSKNRADLGYGPIRVRYELAQIHRISERDITAAFKEIDWHHARLIAERKVGKKEGAKYYAALYRRGFSGEMIVEDDL</sequence>
<dbReference type="InterPro" id="IPR053926">
    <property type="entry name" value="RecX_HTH_1st"/>
</dbReference>
<reference evidence="8" key="1">
    <citation type="submission" date="2018-05" db="EMBL/GenBank/DDBJ databases">
        <title>Ignatzschineria dubaiensis sp. nov., isolated from necrotic foot tissues of dromedaries (Camelus dromedarius) and associated maggots in Dubai, United Arab Emirates.</title>
        <authorList>
            <person name="Tsang C.C."/>
            <person name="Tang J.Y.M."/>
            <person name="Fong J.Y.H."/>
            <person name="Kinne J."/>
            <person name="Lee H.H."/>
            <person name="Joseph M."/>
            <person name="Jose S."/>
            <person name="Schuster R.K."/>
            <person name="Tang Y."/>
            <person name="Sivakumar S."/>
            <person name="Chen J.H.K."/>
            <person name="Teng J.L.L."/>
            <person name="Lau S.K.P."/>
            <person name="Wernery U."/>
            <person name="Woo P.C.Y."/>
        </authorList>
    </citation>
    <scope>NUCLEOTIDE SEQUENCE [LARGE SCALE GENOMIC DNA]</scope>
    <source>
        <strain evidence="8">KCTC 22644</strain>
    </source>
</reference>
<dbReference type="GO" id="GO:0006282">
    <property type="term" value="P:regulation of DNA repair"/>
    <property type="evidence" value="ECO:0007669"/>
    <property type="project" value="InterPro"/>
</dbReference>
<keyword evidence="8" id="KW-1185">Reference proteome</keyword>
<dbReference type="GO" id="GO:0005737">
    <property type="term" value="C:cytoplasm"/>
    <property type="evidence" value="ECO:0007669"/>
    <property type="project" value="UniProtKB-SubCell"/>
</dbReference>
<evidence type="ECO:0000259" key="6">
    <source>
        <dbReference type="Pfam" id="PF21982"/>
    </source>
</evidence>
<gene>
    <name evidence="7" type="ORF">DC083_07990</name>
</gene>
<dbReference type="InterPro" id="IPR003783">
    <property type="entry name" value="Regulatory_RecX"/>
</dbReference>
<dbReference type="PANTHER" id="PTHR33602:SF1">
    <property type="entry name" value="REGULATORY PROTEIN RECX FAMILY PROTEIN"/>
    <property type="match status" value="1"/>
</dbReference>
<dbReference type="Proteomes" id="UP000245020">
    <property type="component" value="Unassembled WGS sequence"/>
</dbReference>
<evidence type="ECO:0000313" key="8">
    <source>
        <dbReference type="Proteomes" id="UP000245020"/>
    </source>
</evidence>
<feature type="region of interest" description="Disordered" evidence="5">
    <location>
        <begin position="51"/>
        <end position="79"/>
    </location>
</feature>